<reference evidence="3" key="1">
    <citation type="submission" date="2022-07" db="EMBL/GenBank/DDBJ databases">
        <title>Enhanced cultured diversity of the mouse gut microbiota enables custom-made synthetic communities.</title>
        <authorList>
            <person name="Afrizal A."/>
        </authorList>
    </citation>
    <scope>NUCLEOTIDE SEQUENCE</scope>
    <source>
        <strain evidence="3">DSM 29482</strain>
    </source>
</reference>
<gene>
    <name evidence="3" type="ORF">NSA23_11540</name>
</gene>
<dbReference type="PANTHER" id="PTHR42915">
    <property type="entry name" value="HYPOTHETICAL 460 KDA PROTEIN IN FEUA-SIGW INTERGENIC REGION [PRECURSOR]"/>
    <property type="match status" value="1"/>
</dbReference>
<feature type="domain" description="Peptidoglycan beta-N-acetylmuramidase NamZ C-terminal" evidence="2">
    <location>
        <begin position="227"/>
        <end position="385"/>
    </location>
</feature>
<sequence>MSIVIRNGIDRVDNIKKVVKGRRVGLVTNQSGIDKNFNYTIDIFNQNFDLKVLYSPEHGIRGNLQAGEKLDHYRDEKTNIMVYSLYGKYRKPSSEMLNEIDVLVFDVGDVGSRYYTYLYTMAYCMEACKENNKDFIVLDRVNILGGENVEGNILDTKYKSFVGLYPIPIRYGLTIGELACLINEEFEIGCNLEVIKITGWKRDMYHDDTDLYWFNPSPNIPSLENALLYTGTCLFEGTNISEGRGTTNPFEIVGAPWINGYELANRLEEKDIPGVKFRPIYFTPTFSKYKDEVCEGVQIHILDKTKVKSVEISLYLLNEIKKMDKGNFEYIKPFKRDMHYFIDYLSGSNDIRKSLGKDDLVDELIKKWKEESLQFKKTKEKYHIY</sequence>
<dbReference type="Pfam" id="PF07075">
    <property type="entry name" value="NamZ_N"/>
    <property type="match status" value="1"/>
</dbReference>
<name>A0A9X2MJ91_9FIRM</name>
<comment type="caution">
    <text evidence="3">The sequence shown here is derived from an EMBL/GenBank/DDBJ whole genome shotgun (WGS) entry which is preliminary data.</text>
</comment>
<evidence type="ECO:0000313" key="3">
    <source>
        <dbReference type="EMBL" id="MCR2044739.1"/>
    </source>
</evidence>
<dbReference type="AlphaFoldDB" id="A0A9X2MJ91"/>
<dbReference type="Proteomes" id="UP001142078">
    <property type="component" value="Unassembled WGS sequence"/>
</dbReference>
<dbReference type="Gene3D" id="3.90.1150.140">
    <property type="match status" value="1"/>
</dbReference>
<evidence type="ECO:0000259" key="2">
    <source>
        <dbReference type="Pfam" id="PF20732"/>
    </source>
</evidence>
<dbReference type="Pfam" id="PF20732">
    <property type="entry name" value="NamZ_C"/>
    <property type="match status" value="1"/>
</dbReference>
<dbReference type="InterPro" id="IPR008302">
    <property type="entry name" value="NamZ"/>
</dbReference>
<protein>
    <submittedName>
        <fullName evidence="3">DUF1343 domain-containing protein</fullName>
    </submittedName>
</protein>
<dbReference type="InterPro" id="IPR048502">
    <property type="entry name" value="NamZ_N"/>
</dbReference>
<dbReference type="EMBL" id="JANJZL010000008">
    <property type="protein sequence ID" value="MCR2044739.1"/>
    <property type="molecule type" value="Genomic_DNA"/>
</dbReference>
<dbReference type="OrthoDB" id="9801061at2"/>
<dbReference type="Gene3D" id="3.40.50.12170">
    <property type="entry name" value="Uncharacterised protein PF07075, DUF1343"/>
    <property type="match status" value="1"/>
</dbReference>
<dbReference type="InterPro" id="IPR048503">
    <property type="entry name" value="NamZ_C"/>
</dbReference>
<accession>A0A9X2MJ91</accession>
<feature type="domain" description="Peptidoglycan beta-N-acetylmuramidase NamZ N-terminal" evidence="1">
    <location>
        <begin position="24"/>
        <end position="223"/>
    </location>
</feature>
<dbReference type="RefSeq" id="WP_042678708.1">
    <property type="nucleotide sequence ID" value="NZ_CABKTM010000007.1"/>
</dbReference>
<dbReference type="PANTHER" id="PTHR42915:SF1">
    <property type="entry name" value="PEPTIDOGLYCAN BETA-N-ACETYLMURAMIDASE NAMZ"/>
    <property type="match status" value="1"/>
</dbReference>
<proteinExistence type="predicted"/>
<organism evidence="3 4">
    <name type="scientific">Anaerosalibacter massiliensis</name>
    <dbReference type="NCBI Taxonomy" id="1347392"/>
    <lineage>
        <taxon>Bacteria</taxon>
        <taxon>Bacillati</taxon>
        <taxon>Bacillota</taxon>
        <taxon>Tissierellia</taxon>
        <taxon>Tissierellales</taxon>
        <taxon>Sporanaerobacteraceae</taxon>
        <taxon>Anaerosalibacter</taxon>
    </lineage>
</organism>
<dbReference type="PIRSF" id="PIRSF016719">
    <property type="entry name" value="UCP016719"/>
    <property type="match status" value="1"/>
</dbReference>
<evidence type="ECO:0000259" key="1">
    <source>
        <dbReference type="Pfam" id="PF07075"/>
    </source>
</evidence>
<keyword evidence="4" id="KW-1185">Reference proteome</keyword>
<evidence type="ECO:0000313" key="4">
    <source>
        <dbReference type="Proteomes" id="UP001142078"/>
    </source>
</evidence>
<dbReference type="GO" id="GO:0033922">
    <property type="term" value="F:peptidoglycan beta-N-acetylmuramidase activity"/>
    <property type="evidence" value="ECO:0007669"/>
    <property type="project" value="InterPro"/>
</dbReference>